<feature type="transmembrane region" description="Helical" evidence="1">
    <location>
        <begin position="174"/>
        <end position="193"/>
    </location>
</feature>
<keyword evidence="1" id="KW-0472">Membrane</keyword>
<feature type="transmembrane region" description="Helical" evidence="1">
    <location>
        <begin position="229"/>
        <end position="248"/>
    </location>
</feature>
<dbReference type="OrthoDB" id="28551at2157"/>
<evidence type="ECO:0000313" key="3">
    <source>
        <dbReference type="Proteomes" id="UP000008138"/>
    </source>
</evidence>
<dbReference type="AlphaFoldDB" id="F2L5B0"/>
<feature type="transmembrane region" description="Helical" evidence="1">
    <location>
        <begin position="297"/>
        <end position="319"/>
    </location>
</feature>
<organism evidence="2 3">
    <name type="scientific">Thermoproteus uzoniensis (strain 768-20)</name>
    <dbReference type="NCBI Taxonomy" id="999630"/>
    <lineage>
        <taxon>Archaea</taxon>
        <taxon>Thermoproteota</taxon>
        <taxon>Thermoprotei</taxon>
        <taxon>Thermoproteales</taxon>
        <taxon>Thermoproteaceae</taxon>
        <taxon>Thermoproteus</taxon>
    </lineage>
</organism>
<gene>
    <name evidence="2" type="ordered locus">TUZN_2077</name>
</gene>
<accession>F2L5B0</accession>
<dbReference type="HOGENOM" id="CLU_992559_0_0_2"/>
<dbReference type="Proteomes" id="UP000008138">
    <property type="component" value="Chromosome"/>
</dbReference>
<reference evidence="2 3" key="1">
    <citation type="journal article" date="2011" name="J. Bacteriol.">
        <title>Complete genome sequence of the thermoacidophilic crenarchaeon Thermoproteus uzoniensis 768-20.</title>
        <authorList>
            <person name="Mardanov A.V."/>
            <person name="Gumerov V.M."/>
            <person name="Beletsky A.V."/>
            <person name="Prokofeva M.I."/>
            <person name="Bonch-Osmolovskaya E.A."/>
            <person name="Ravin N.V."/>
            <person name="Skryabin K.G."/>
        </authorList>
    </citation>
    <scope>NUCLEOTIDE SEQUENCE [LARGE SCALE GENOMIC DNA]</scope>
    <source>
        <strain evidence="2 3">768-20</strain>
    </source>
</reference>
<feature type="transmembrane region" description="Helical" evidence="1">
    <location>
        <begin position="255"/>
        <end position="277"/>
    </location>
</feature>
<protein>
    <submittedName>
        <fullName evidence="2">Uncharacterized protein</fullName>
    </submittedName>
</protein>
<dbReference type="eggNOG" id="arCOG07426">
    <property type="taxonomic scope" value="Archaea"/>
</dbReference>
<feature type="transmembrane region" description="Helical" evidence="1">
    <location>
        <begin position="12"/>
        <end position="31"/>
    </location>
</feature>
<feature type="transmembrane region" description="Helical" evidence="1">
    <location>
        <begin position="205"/>
        <end position="223"/>
    </location>
</feature>
<keyword evidence="1" id="KW-1133">Transmembrane helix</keyword>
<name>F2L5B0_THEU7</name>
<feature type="transmembrane region" description="Helical" evidence="1">
    <location>
        <begin position="109"/>
        <end position="129"/>
    </location>
</feature>
<dbReference type="STRING" id="999630.TUZN_2077"/>
<feature type="transmembrane region" description="Helical" evidence="1">
    <location>
        <begin position="51"/>
        <end position="74"/>
    </location>
</feature>
<evidence type="ECO:0000313" key="2">
    <source>
        <dbReference type="EMBL" id="AEA13535.1"/>
    </source>
</evidence>
<dbReference type="KEGG" id="tuz:TUZN_2077"/>
<dbReference type="EMBL" id="CP002590">
    <property type="protein sequence ID" value="AEA13535.1"/>
    <property type="molecule type" value="Genomic_DNA"/>
</dbReference>
<keyword evidence="3" id="KW-1185">Reference proteome</keyword>
<feature type="transmembrane region" description="Helical" evidence="1">
    <location>
        <begin position="136"/>
        <end position="154"/>
    </location>
</feature>
<keyword evidence="1" id="KW-0812">Transmembrane</keyword>
<reference key="2">
    <citation type="submission" date="2011-03" db="EMBL/GenBank/DDBJ databases">
        <title>Complete genome sequence of the thermoacidophilic crenarchaeon Thermoproteus uzoniensis 768-20.</title>
        <authorList>
            <person name="Mardanov A.V."/>
            <person name="Gumerov V.M."/>
            <person name="Beletsky A.V."/>
            <person name="Prokofeva M.I."/>
            <person name="Bonch-Osmolovskaya E.A."/>
            <person name="Ravin N.V."/>
            <person name="Skryabin K.G."/>
        </authorList>
    </citation>
    <scope>NUCLEOTIDE SEQUENCE</scope>
    <source>
        <strain>768-20</strain>
    </source>
</reference>
<evidence type="ECO:0000256" key="1">
    <source>
        <dbReference type="SAM" id="Phobius"/>
    </source>
</evidence>
<feature type="transmembrane region" description="Helical" evidence="1">
    <location>
        <begin position="81"/>
        <end position="103"/>
    </location>
</feature>
<proteinExistence type="predicted"/>
<sequence>MKIRNNIFSSINDYTILFSLFSILFILQFLFREFLFYVAPFMPSPGPGVSYLELVGTFAVFGIEVVIPFLLYVAETPLSKIYLVAVTAAMWGGTLLSFIYSQYYMTVPWILVSIIVASLTVLSLVTVLAEIGLRSAPLWPLIALQILSLLLYLANVLTEYFAAPFGGLGPYLVYPMLYLAATGGLSLLAYALYSMARTRIGLKSALGYAAAAVLALLLAYPLYQLTIYNNFMAGIMSMVFAMGMGVLIPPQAMPIAAIFAGIYVFSIIALVVNGVVAKSPIRSATAVAALVYLTTAFVEHAVMVIFASIITVSNILVYLKINESIS</sequence>